<dbReference type="Pfam" id="PF09550">
    <property type="entry name" value="Phage_TAC_6"/>
    <property type="match status" value="1"/>
</dbReference>
<evidence type="ECO:0008006" key="2">
    <source>
        <dbReference type="Google" id="ProtNLM"/>
    </source>
</evidence>
<gene>
    <name evidence="1" type="ORF">MNBD_ALPHA11-82</name>
</gene>
<feature type="non-terminal residue" evidence="1">
    <location>
        <position position="1"/>
    </location>
</feature>
<evidence type="ECO:0000313" key="1">
    <source>
        <dbReference type="EMBL" id="VAW15804.1"/>
    </source>
</evidence>
<reference evidence="1" key="1">
    <citation type="submission" date="2018-06" db="EMBL/GenBank/DDBJ databases">
        <authorList>
            <person name="Zhirakovskaya E."/>
        </authorList>
    </citation>
    <scope>NUCLEOTIDE SEQUENCE</scope>
</reference>
<sequence>AMQFGLGILKLSPLQFWAMTPRELDAAYRANNLLNEFGGPVKRDRLDELMKRFPDKDFK</sequence>
<dbReference type="InterPro" id="IPR019056">
    <property type="entry name" value="Phage_TAC_6"/>
</dbReference>
<proteinExistence type="predicted"/>
<organism evidence="1">
    <name type="scientific">hydrothermal vent metagenome</name>
    <dbReference type="NCBI Taxonomy" id="652676"/>
    <lineage>
        <taxon>unclassified sequences</taxon>
        <taxon>metagenomes</taxon>
        <taxon>ecological metagenomes</taxon>
    </lineage>
</organism>
<protein>
    <recommendedName>
        <fullName evidence="2">Phage tail assembly chaperone</fullName>
    </recommendedName>
</protein>
<dbReference type="AlphaFoldDB" id="A0A3B0U4T9"/>
<name>A0A3B0U4T9_9ZZZZ</name>
<accession>A0A3B0U4T9</accession>
<dbReference type="EMBL" id="UOEQ01000074">
    <property type="protein sequence ID" value="VAW15804.1"/>
    <property type="molecule type" value="Genomic_DNA"/>
</dbReference>